<protein>
    <recommendedName>
        <fullName evidence="1">DUF4031 domain-containing protein</fullName>
    </recommendedName>
</protein>
<dbReference type="AlphaFoldDB" id="A0A239BE94"/>
<sequence>MTVYVDNFRCPATIGRVRGRWSHLTADTPDELHTFAGHIDLQRKWFQHRCKHLACPTIGGVCAHFHYDVIDAKRGEAIRAGAQAVDLRQFGALVSARRAGFRESV</sequence>
<organism evidence="2 3">
    <name type="scientific">Actinoplanes regularis</name>
    <dbReference type="NCBI Taxonomy" id="52697"/>
    <lineage>
        <taxon>Bacteria</taxon>
        <taxon>Bacillati</taxon>
        <taxon>Actinomycetota</taxon>
        <taxon>Actinomycetes</taxon>
        <taxon>Micromonosporales</taxon>
        <taxon>Micromonosporaceae</taxon>
        <taxon>Actinoplanes</taxon>
    </lineage>
</organism>
<dbReference type="Pfam" id="PF13223">
    <property type="entry name" value="DUF4031"/>
    <property type="match status" value="1"/>
</dbReference>
<dbReference type="OrthoDB" id="9808993at2"/>
<evidence type="ECO:0000259" key="1">
    <source>
        <dbReference type="Pfam" id="PF13223"/>
    </source>
</evidence>
<evidence type="ECO:0000313" key="3">
    <source>
        <dbReference type="Proteomes" id="UP000198415"/>
    </source>
</evidence>
<gene>
    <name evidence="2" type="ORF">SAMN06264365_109108</name>
</gene>
<accession>A0A239BE94</accession>
<evidence type="ECO:0000313" key="2">
    <source>
        <dbReference type="EMBL" id="SNS05414.1"/>
    </source>
</evidence>
<dbReference type="EMBL" id="FZNR01000009">
    <property type="protein sequence ID" value="SNS05414.1"/>
    <property type="molecule type" value="Genomic_DNA"/>
</dbReference>
<feature type="domain" description="DUF4031" evidence="1">
    <location>
        <begin position="3"/>
        <end position="94"/>
    </location>
</feature>
<keyword evidence="3" id="KW-1185">Reference proteome</keyword>
<reference evidence="2 3" key="1">
    <citation type="submission" date="2017-06" db="EMBL/GenBank/DDBJ databases">
        <authorList>
            <person name="Kim H.J."/>
            <person name="Triplett B.A."/>
        </authorList>
    </citation>
    <scope>NUCLEOTIDE SEQUENCE [LARGE SCALE GENOMIC DNA]</scope>
    <source>
        <strain evidence="2 3">DSM 43151</strain>
    </source>
</reference>
<proteinExistence type="predicted"/>
<dbReference type="RefSeq" id="WP_089295365.1">
    <property type="nucleotide sequence ID" value="NZ_BOMU01000059.1"/>
</dbReference>
<dbReference type="InterPro" id="IPR025109">
    <property type="entry name" value="DUF4031"/>
</dbReference>
<dbReference type="Proteomes" id="UP000198415">
    <property type="component" value="Unassembled WGS sequence"/>
</dbReference>
<name>A0A239BE94_9ACTN</name>